<dbReference type="Proteomes" id="UP000622405">
    <property type="component" value="Unassembled WGS sequence"/>
</dbReference>
<evidence type="ECO:0000313" key="1">
    <source>
        <dbReference type="EMBL" id="MBC3899760.1"/>
    </source>
</evidence>
<evidence type="ECO:0000313" key="2">
    <source>
        <dbReference type="Proteomes" id="UP000622405"/>
    </source>
</evidence>
<dbReference type="RefSeq" id="WP_186894166.1">
    <property type="nucleotide sequence ID" value="NZ_WJBE01000006.1"/>
</dbReference>
<dbReference type="Pfam" id="PF13306">
    <property type="entry name" value="LRR_5"/>
    <property type="match status" value="1"/>
</dbReference>
<organism evidence="1 2">
    <name type="scientific">Acetobacterium malicum</name>
    <dbReference type="NCBI Taxonomy" id="52692"/>
    <lineage>
        <taxon>Bacteria</taxon>
        <taxon>Bacillati</taxon>
        <taxon>Bacillota</taxon>
        <taxon>Clostridia</taxon>
        <taxon>Eubacteriales</taxon>
        <taxon>Eubacteriaceae</taxon>
        <taxon>Acetobacterium</taxon>
    </lineage>
</organism>
<name>A0ABR6YX39_9FIRM</name>
<protein>
    <submittedName>
        <fullName evidence="1">Leucine-rich repeat protein</fullName>
    </submittedName>
</protein>
<dbReference type="Gene3D" id="3.80.10.10">
    <property type="entry name" value="Ribonuclease Inhibitor"/>
    <property type="match status" value="1"/>
</dbReference>
<dbReference type="InterPro" id="IPR032675">
    <property type="entry name" value="LRR_dom_sf"/>
</dbReference>
<dbReference type="EMBL" id="WJBE01000006">
    <property type="protein sequence ID" value="MBC3899760.1"/>
    <property type="molecule type" value="Genomic_DNA"/>
</dbReference>
<sequence>MQKIKNGSFAKYLVTLEAHENDLLLFNGDKFIWAFDAEIDDDTPKLMWAAARYFDDYRIVPPLAEIKKYYNNPFCIREGLCFAIDQENNRALLQGSNFHDDERPINSPISPVELVEYQGISYPVTAVADWGFYNNTSVTDLILLDSITQIGNYAFANSIIHDVKMPADISMGKNVFYGCNHLSEKMKNYQDGIKIDQYPQCSVIRKGDVFQTNNRRNRLMKNGSRKCNFFSRGNRKWLEIKKRSLFLLKRFNDPIKKYEFSGGKKWSGMRM</sequence>
<dbReference type="InterPro" id="IPR026906">
    <property type="entry name" value="LRR_5"/>
</dbReference>
<keyword evidence="2" id="KW-1185">Reference proteome</keyword>
<gene>
    <name evidence="1" type="ORF">GH811_09040</name>
</gene>
<reference evidence="1 2" key="1">
    <citation type="journal article" date="2020" name="mSystems">
        <title>Defining Genomic and Predicted Metabolic Features of the Acetobacterium Genus.</title>
        <authorList>
            <person name="Ross D.E."/>
            <person name="Marshall C.W."/>
            <person name="Gulliver D."/>
            <person name="May H.D."/>
            <person name="Norman R.S."/>
        </authorList>
    </citation>
    <scope>NUCLEOTIDE SEQUENCE [LARGE SCALE GENOMIC DNA]</scope>
    <source>
        <strain evidence="1 2">DSM 4132</strain>
    </source>
</reference>
<accession>A0ABR6YX39</accession>
<comment type="caution">
    <text evidence="1">The sequence shown here is derived from an EMBL/GenBank/DDBJ whole genome shotgun (WGS) entry which is preliminary data.</text>
</comment>
<proteinExistence type="predicted"/>